<dbReference type="InterPro" id="IPR007527">
    <property type="entry name" value="Znf_SWIM"/>
</dbReference>
<keyword evidence="7" id="KW-1185">Reference proteome</keyword>
<name>A0A444XGI1_ARAHY</name>
<evidence type="ECO:0000256" key="2">
    <source>
        <dbReference type="ARBA" id="ARBA00022771"/>
    </source>
</evidence>
<dbReference type="Pfam" id="PF04434">
    <property type="entry name" value="SWIM"/>
    <property type="match status" value="1"/>
</dbReference>
<evidence type="ECO:0000256" key="1">
    <source>
        <dbReference type="ARBA" id="ARBA00022723"/>
    </source>
</evidence>
<evidence type="ECO:0000313" key="6">
    <source>
        <dbReference type="EMBL" id="RYQ88901.1"/>
    </source>
</evidence>
<dbReference type="STRING" id="3818.A0A444XGI1"/>
<accession>A0A444XGI1</accession>
<keyword evidence="2 4" id="KW-0863">Zinc-finger</keyword>
<evidence type="ECO:0000256" key="3">
    <source>
        <dbReference type="ARBA" id="ARBA00022833"/>
    </source>
</evidence>
<dbReference type="PANTHER" id="PTHR31973">
    <property type="entry name" value="POLYPROTEIN, PUTATIVE-RELATED"/>
    <property type="match status" value="1"/>
</dbReference>
<protein>
    <recommendedName>
        <fullName evidence="5">SWIM-type domain-containing protein</fullName>
    </recommendedName>
</protein>
<comment type="caution">
    <text evidence="6">The sequence shown here is derived from an EMBL/GenBank/DDBJ whole genome shotgun (WGS) entry which is preliminary data.</text>
</comment>
<dbReference type="PANTHER" id="PTHR31973:SF187">
    <property type="entry name" value="MUTATOR TRANSPOSASE MUDRA PROTEIN"/>
    <property type="match status" value="1"/>
</dbReference>
<evidence type="ECO:0000256" key="4">
    <source>
        <dbReference type="PROSITE-ProRule" id="PRU00325"/>
    </source>
</evidence>
<proteinExistence type="predicted"/>
<dbReference type="GO" id="GO:0008270">
    <property type="term" value="F:zinc ion binding"/>
    <property type="evidence" value="ECO:0007669"/>
    <property type="project" value="UniProtKB-KW"/>
</dbReference>
<dbReference type="EMBL" id="SDMP01000019">
    <property type="protein sequence ID" value="RYQ88901.1"/>
    <property type="molecule type" value="Genomic_DNA"/>
</dbReference>
<organism evidence="6 7">
    <name type="scientific">Arachis hypogaea</name>
    <name type="common">Peanut</name>
    <dbReference type="NCBI Taxonomy" id="3818"/>
    <lineage>
        <taxon>Eukaryota</taxon>
        <taxon>Viridiplantae</taxon>
        <taxon>Streptophyta</taxon>
        <taxon>Embryophyta</taxon>
        <taxon>Tracheophyta</taxon>
        <taxon>Spermatophyta</taxon>
        <taxon>Magnoliopsida</taxon>
        <taxon>eudicotyledons</taxon>
        <taxon>Gunneridae</taxon>
        <taxon>Pentapetalae</taxon>
        <taxon>rosids</taxon>
        <taxon>fabids</taxon>
        <taxon>Fabales</taxon>
        <taxon>Fabaceae</taxon>
        <taxon>Papilionoideae</taxon>
        <taxon>50 kb inversion clade</taxon>
        <taxon>dalbergioids sensu lato</taxon>
        <taxon>Dalbergieae</taxon>
        <taxon>Pterocarpus clade</taxon>
        <taxon>Arachis</taxon>
    </lineage>
</organism>
<dbReference type="PROSITE" id="PS50966">
    <property type="entry name" value="ZF_SWIM"/>
    <property type="match status" value="1"/>
</dbReference>
<sequence>MDKINRVSEEAWTYLNKWPMHSWTKSQFSHRPKLDNICNNACEVFNARIKEARSKPIITLLEEVRMFVMRSIAKNKVKLNNHVGKLPPVNEEYEKFEVHGHPTNMVVDLGKRLCTCQFWMLTGIPCVHACAALARVNKRHEDFYHPLVTMDSYRKTYEHHINPLLASL</sequence>
<dbReference type="Proteomes" id="UP000289738">
    <property type="component" value="Chromosome B09"/>
</dbReference>
<keyword evidence="3" id="KW-0862">Zinc</keyword>
<reference evidence="6 7" key="1">
    <citation type="submission" date="2019-01" db="EMBL/GenBank/DDBJ databases">
        <title>Sequencing of cultivated peanut Arachis hypogaea provides insights into genome evolution and oil improvement.</title>
        <authorList>
            <person name="Chen X."/>
        </authorList>
    </citation>
    <scope>NUCLEOTIDE SEQUENCE [LARGE SCALE GENOMIC DNA]</scope>
    <source>
        <strain evidence="7">cv. Fuhuasheng</strain>
        <tissue evidence="6">Leaves</tissue>
    </source>
</reference>
<evidence type="ECO:0000313" key="7">
    <source>
        <dbReference type="Proteomes" id="UP000289738"/>
    </source>
</evidence>
<dbReference type="AlphaFoldDB" id="A0A444XGI1"/>
<evidence type="ECO:0000259" key="5">
    <source>
        <dbReference type="PROSITE" id="PS50966"/>
    </source>
</evidence>
<dbReference type="InterPro" id="IPR006564">
    <property type="entry name" value="Znf_PMZ"/>
</dbReference>
<feature type="domain" description="SWIM-type" evidence="5">
    <location>
        <begin position="105"/>
        <end position="137"/>
    </location>
</feature>
<dbReference type="SMART" id="SM00575">
    <property type="entry name" value="ZnF_PMZ"/>
    <property type="match status" value="1"/>
</dbReference>
<gene>
    <name evidence="6" type="ORF">Ahy_B09g095818</name>
</gene>
<keyword evidence="1" id="KW-0479">Metal-binding</keyword>